<organism evidence="4 5">
    <name type="scientific">Botrytis galanthina</name>
    <dbReference type="NCBI Taxonomy" id="278940"/>
    <lineage>
        <taxon>Eukaryota</taxon>
        <taxon>Fungi</taxon>
        <taxon>Dikarya</taxon>
        <taxon>Ascomycota</taxon>
        <taxon>Pezizomycotina</taxon>
        <taxon>Leotiomycetes</taxon>
        <taxon>Helotiales</taxon>
        <taxon>Sclerotiniaceae</taxon>
        <taxon>Botrytis</taxon>
    </lineage>
</organism>
<keyword evidence="5" id="KW-1185">Reference proteome</keyword>
<dbReference type="Proteomes" id="UP000308671">
    <property type="component" value="Unassembled WGS sequence"/>
</dbReference>
<dbReference type="AlphaFoldDB" id="A0A4S8R2Y0"/>
<gene>
    <name evidence="4" type="ORF">BGAL_0113g00160</name>
</gene>
<comment type="caution">
    <text evidence="4">The sequence shown here is derived from an EMBL/GenBank/DDBJ whole genome shotgun (WGS) entry which is preliminary data.</text>
</comment>
<keyword evidence="1" id="KW-0862">Zinc</keyword>
<keyword evidence="1" id="KW-0863">Zinc-finger</keyword>
<dbReference type="InterPro" id="IPR036236">
    <property type="entry name" value="Znf_C2H2_sf"/>
</dbReference>
<proteinExistence type="predicted"/>
<dbReference type="PROSITE" id="PS50157">
    <property type="entry name" value="ZINC_FINGER_C2H2_2"/>
    <property type="match status" value="1"/>
</dbReference>
<dbReference type="GO" id="GO:0008270">
    <property type="term" value="F:zinc ion binding"/>
    <property type="evidence" value="ECO:0007669"/>
    <property type="project" value="UniProtKB-KW"/>
</dbReference>
<dbReference type="EMBL" id="PQXL01000113">
    <property type="protein sequence ID" value="THV51371.1"/>
    <property type="molecule type" value="Genomic_DNA"/>
</dbReference>
<protein>
    <recommendedName>
        <fullName evidence="3">C2H2-type domain-containing protein</fullName>
    </recommendedName>
</protein>
<evidence type="ECO:0000313" key="4">
    <source>
        <dbReference type="EMBL" id="THV51371.1"/>
    </source>
</evidence>
<name>A0A4S8R2Y0_9HELO</name>
<evidence type="ECO:0000313" key="5">
    <source>
        <dbReference type="Proteomes" id="UP000308671"/>
    </source>
</evidence>
<keyword evidence="1" id="KW-0479">Metal-binding</keyword>
<feature type="domain" description="C2H2-type" evidence="3">
    <location>
        <begin position="514"/>
        <end position="542"/>
    </location>
</feature>
<evidence type="ECO:0000259" key="3">
    <source>
        <dbReference type="PROSITE" id="PS50157"/>
    </source>
</evidence>
<dbReference type="SMART" id="SM00355">
    <property type="entry name" value="ZnF_C2H2"/>
    <property type="match status" value="1"/>
</dbReference>
<evidence type="ECO:0000256" key="2">
    <source>
        <dbReference type="SAM" id="MobiDB-lite"/>
    </source>
</evidence>
<evidence type="ECO:0000256" key="1">
    <source>
        <dbReference type="PROSITE-ProRule" id="PRU00042"/>
    </source>
</evidence>
<feature type="compositionally biased region" description="Acidic residues" evidence="2">
    <location>
        <begin position="598"/>
        <end position="607"/>
    </location>
</feature>
<dbReference type="PROSITE" id="PS00028">
    <property type="entry name" value="ZINC_FINGER_C2H2_1"/>
    <property type="match status" value="1"/>
</dbReference>
<dbReference type="InterPro" id="IPR013087">
    <property type="entry name" value="Znf_C2H2_type"/>
</dbReference>
<sequence length="625" mass="70073">MSSPVEFNYSLPIQREDGHAYHMPNFTSKLWLARLRNAEVPELINDAIGYLTAEEDRSIQMNRIPPNQKVFVNKDENASFTAQQVDSKTIQENLPSFVMEGILKLRKILLRRGEGEDSENCRFEKILRSEKGAKSRVYTMGWSIPPNGDSGGVATTALGHFKHRDELAEVVQLIAKVSQAIIRYVTPAEELRVLELQSEIDAAYTVGDEENRNFSTIQVNYSNVNTVSLSVEMGKSGSLHIDAKDDPARMSVLLNLSNLAEGCWPGTFSIMSLRDYWVFAPCDALVFRARHPHLGIPPRMMGDSPRKPYVAPIPQLAWMDPELYNYSRLVLVAYPQKNLMNIAPSLKWYKMPDHYHRDNPMAITFPHGEAFALTAWGTIRNQHEKIAMQDAWHLANRHSSGSLAVLPSAKSIAKREAWKDEDGNIVLPRVARIQTVLDGNSAQSRDSDQAKAFARLREIAKASLSQDYFQDRSTHTDVKYVSVLGSSLIKPPPVTPGKKLSKGATHAMFGEKPYLCSLCDKRFPGPYELKAHFKAQHKNDCAEGFEAVKPTRDPNHLKYIQEAGASSLAESSKKGGKRRRTSDSESDELPAQKIKAEDSEDAIVISDDEEIENLAAASTQRRKRN</sequence>
<feature type="region of interest" description="Disordered" evidence="2">
    <location>
        <begin position="565"/>
        <end position="607"/>
    </location>
</feature>
<accession>A0A4S8R2Y0</accession>
<dbReference type="OrthoDB" id="6365676at2759"/>
<reference evidence="4 5" key="1">
    <citation type="submission" date="2017-12" db="EMBL/GenBank/DDBJ databases">
        <title>Comparative genomics of Botrytis spp.</title>
        <authorList>
            <person name="Valero-Jimenez C.A."/>
            <person name="Tapia P."/>
            <person name="Veloso J."/>
            <person name="Silva-Moreno E."/>
            <person name="Staats M."/>
            <person name="Valdes J.H."/>
            <person name="Van Kan J.A.L."/>
        </authorList>
    </citation>
    <scope>NUCLEOTIDE SEQUENCE [LARGE SCALE GENOMIC DNA]</scope>
    <source>
        <strain evidence="4 5">MUCL435</strain>
    </source>
</reference>
<dbReference type="SUPFAM" id="SSF57667">
    <property type="entry name" value="beta-beta-alpha zinc fingers"/>
    <property type="match status" value="1"/>
</dbReference>
<dbReference type="Gene3D" id="3.30.160.60">
    <property type="entry name" value="Classic Zinc Finger"/>
    <property type="match status" value="1"/>
</dbReference>